<dbReference type="AlphaFoldDB" id="A0A6A4J1X1"/>
<name>A0A6A4J1X1_APOLU</name>
<dbReference type="Proteomes" id="UP000466442">
    <property type="component" value="Linkage Group LG1"/>
</dbReference>
<dbReference type="Gene3D" id="1.10.167.10">
    <property type="entry name" value="Regulator of G-protein Signalling 4, domain 2"/>
    <property type="match status" value="1"/>
</dbReference>
<comment type="caution">
    <text evidence="1">The sequence shown here is derived from an EMBL/GenBank/DDBJ whole genome shotgun (WGS) entry which is preliminary data.</text>
</comment>
<accession>A0A6A4J1X1</accession>
<protein>
    <submittedName>
        <fullName evidence="1">Uncharacterized protein</fullName>
    </submittedName>
</protein>
<dbReference type="InterPro" id="IPR036305">
    <property type="entry name" value="RGS_sf"/>
</dbReference>
<dbReference type="Pfam" id="PF00615">
    <property type="entry name" value="RGS"/>
    <property type="match status" value="1"/>
</dbReference>
<sequence length="147" mass="17479">MDCVSHSCSGCQTGERLSDVNVWTTDISKVLNSPRARRKFDEFISNEELEEAKQTLLFWERIDKIQKKRRNDPPRNALLREYKHLYEFAEDYINFDEAEMRQLRRLTQSCPPENVDDILEMAKQSAQKLLADDHRLFCSHLWNQMGR</sequence>
<keyword evidence="2" id="KW-1185">Reference proteome</keyword>
<reference evidence="1" key="1">
    <citation type="journal article" date="2021" name="Mol. Ecol. Resour.">
        <title>Apolygus lucorum genome provides insights into omnivorousness and mesophyll feeding.</title>
        <authorList>
            <person name="Liu Y."/>
            <person name="Liu H."/>
            <person name="Wang H."/>
            <person name="Huang T."/>
            <person name="Liu B."/>
            <person name="Yang B."/>
            <person name="Yin L."/>
            <person name="Li B."/>
            <person name="Zhang Y."/>
            <person name="Zhang S."/>
            <person name="Jiang F."/>
            <person name="Zhang X."/>
            <person name="Ren Y."/>
            <person name="Wang B."/>
            <person name="Wang S."/>
            <person name="Lu Y."/>
            <person name="Wu K."/>
            <person name="Fan W."/>
            <person name="Wang G."/>
        </authorList>
    </citation>
    <scope>NUCLEOTIDE SEQUENCE</scope>
    <source>
        <strain evidence="1">12Hb</strain>
    </source>
</reference>
<gene>
    <name evidence="1" type="ORF">GE061_001060</name>
</gene>
<organism evidence="1 2">
    <name type="scientific">Apolygus lucorum</name>
    <name type="common">Small green plant bug</name>
    <name type="synonym">Lygocoris lucorum</name>
    <dbReference type="NCBI Taxonomy" id="248454"/>
    <lineage>
        <taxon>Eukaryota</taxon>
        <taxon>Metazoa</taxon>
        <taxon>Ecdysozoa</taxon>
        <taxon>Arthropoda</taxon>
        <taxon>Hexapoda</taxon>
        <taxon>Insecta</taxon>
        <taxon>Pterygota</taxon>
        <taxon>Neoptera</taxon>
        <taxon>Paraneoptera</taxon>
        <taxon>Hemiptera</taxon>
        <taxon>Heteroptera</taxon>
        <taxon>Panheteroptera</taxon>
        <taxon>Cimicomorpha</taxon>
        <taxon>Miridae</taxon>
        <taxon>Mirini</taxon>
        <taxon>Apolygus</taxon>
    </lineage>
</organism>
<evidence type="ECO:0000313" key="1">
    <source>
        <dbReference type="EMBL" id="KAF6216713.1"/>
    </source>
</evidence>
<dbReference type="SUPFAM" id="SSF48097">
    <property type="entry name" value="Regulator of G-protein signaling, RGS"/>
    <property type="match status" value="1"/>
</dbReference>
<evidence type="ECO:0000313" key="2">
    <source>
        <dbReference type="Proteomes" id="UP000466442"/>
    </source>
</evidence>
<proteinExistence type="predicted"/>
<dbReference type="PROSITE" id="PS50132">
    <property type="entry name" value="RGS"/>
    <property type="match status" value="1"/>
</dbReference>
<dbReference type="EMBL" id="WIXP02000001">
    <property type="protein sequence ID" value="KAF6216713.1"/>
    <property type="molecule type" value="Genomic_DNA"/>
</dbReference>
<dbReference type="OrthoDB" id="6596404at2759"/>
<dbReference type="InterPro" id="IPR016137">
    <property type="entry name" value="RGS"/>
</dbReference>
<dbReference type="InterPro" id="IPR044926">
    <property type="entry name" value="RGS_subdomain_2"/>
</dbReference>